<dbReference type="EMBL" id="JAKJXP020000002">
    <property type="protein sequence ID" value="KAK7757509.1"/>
    <property type="molecule type" value="Genomic_DNA"/>
</dbReference>
<gene>
    <name evidence="3" type="ORF">SLS62_000524</name>
</gene>
<evidence type="ECO:0000256" key="1">
    <source>
        <dbReference type="SAM" id="SignalP"/>
    </source>
</evidence>
<comment type="caution">
    <text evidence="3">The sequence shown here is derived from an EMBL/GenBank/DDBJ whole genome shotgun (WGS) entry which is preliminary data.</text>
</comment>
<dbReference type="AlphaFoldDB" id="A0AAN9UXP8"/>
<dbReference type="SUPFAM" id="SSF49344">
    <property type="entry name" value="CBD9-like"/>
    <property type="match status" value="1"/>
</dbReference>
<evidence type="ECO:0000313" key="3">
    <source>
        <dbReference type="EMBL" id="KAK7757509.1"/>
    </source>
</evidence>
<accession>A0AAN9UXP8</accession>
<evidence type="ECO:0000259" key="2">
    <source>
        <dbReference type="Pfam" id="PF16010"/>
    </source>
</evidence>
<keyword evidence="1" id="KW-0732">Signal</keyword>
<protein>
    <recommendedName>
        <fullName evidence="2">Cellobiose dehydrogenase-like cytochrome domain-containing protein</fullName>
    </recommendedName>
</protein>
<dbReference type="PANTHER" id="PTHR47797:SF5">
    <property type="entry name" value="CELLOBIOSE DEHYDROGENASE CYTOCHROME DOMAIN-CONTAINING PROTEIN"/>
    <property type="match status" value="1"/>
</dbReference>
<organism evidence="3 4">
    <name type="scientific">Diatrype stigma</name>
    <dbReference type="NCBI Taxonomy" id="117547"/>
    <lineage>
        <taxon>Eukaryota</taxon>
        <taxon>Fungi</taxon>
        <taxon>Dikarya</taxon>
        <taxon>Ascomycota</taxon>
        <taxon>Pezizomycotina</taxon>
        <taxon>Sordariomycetes</taxon>
        <taxon>Xylariomycetidae</taxon>
        <taxon>Xylariales</taxon>
        <taxon>Diatrypaceae</taxon>
        <taxon>Diatrype</taxon>
    </lineage>
</organism>
<dbReference type="InterPro" id="IPR015920">
    <property type="entry name" value="Cellobiose_DH-like_cyt"/>
</dbReference>
<keyword evidence="4" id="KW-1185">Reference proteome</keyword>
<name>A0AAN9UXP8_9PEZI</name>
<evidence type="ECO:0000313" key="4">
    <source>
        <dbReference type="Proteomes" id="UP001320420"/>
    </source>
</evidence>
<dbReference type="Proteomes" id="UP001320420">
    <property type="component" value="Unassembled WGS sequence"/>
</dbReference>
<dbReference type="Pfam" id="PF16010">
    <property type="entry name" value="CDH-cyt"/>
    <property type="match status" value="1"/>
</dbReference>
<feature type="domain" description="Cellobiose dehydrogenase-like cytochrome" evidence="2">
    <location>
        <begin position="28"/>
        <end position="199"/>
    </location>
</feature>
<dbReference type="Gene3D" id="2.60.40.1210">
    <property type="entry name" value="Cellobiose dehydrogenase, cytochrome domain"/>
    <property type="match status" value="1"/>
</dbReference>
<dbReference type="CDD" id="cd09630">
    <property type="entry name" value="CDH_like_cytochrome"/>
    <property type="match status" value="1"/>
</dbReference>
<reference evidence="3 4" key="1">
    <citation type="submission" date="2024-02" db="EMBL/GenBank/DDBJ databases">
        <title>De novo assembly and annotation of 12 fungi associated with fruit tree decline syndrome in Ontario, Canada.</title>
        <authorList>
            <person name="Sulman M."/>
            <person name="Ellouze W."/>
            <person name="Ilyukhin E."/>
        </authorList>
    </citation>
    <scope>NUCLEOTIDE SEQUENCE [LARGE SCALE GENOMIC DNA]</scope>
    <source>
        <strain evidence="3 4">M11/M66-122</strain>
    </source>
</reference>
<dbReference type="PANTHER" id="PTHR47797">
    <property type="entry name" value="DEHYDROGENASE, PUTATIVE (AFU_ORTHOLOGUE AFUA_8G05805)-RELATED"/>
    <property type="match status" value="1"/>
</dbReference>
<sequence length="206" mass="21701">MHWKSASAYAIALLGLAPTSYAANSVVYQDAQSGFTFSSYDAQYVIGSTIAFRIAIPSDATPDAPYDAVLQVVAPVAVGWAGLAWGGSMSVMSQNSNPNPVESAHSAPTSYADATYTLLSKATEVNGTHWKYTALCSGCTSFAGSSGNKILTPDGDNRFAFAYSSSKPSGTSPDATINVHTVTNYWTHDFNAAKNENFDALVQQNA</sequence>
<feature type="chain" id="PRO_5042938817" description="Cellobiose dehydrogenase-like cytochrome domain-containing protein" evidence="1">
    <location>
        <begin position="23"/>
        <end position="206"/>
    </location>
</feature>
<proteinExistence type="predicted"/>
<feature type="signal peptide" evidence="1">
    <location>
        <begin position="1"/>
        <end position="22"/>
    </location>
</feature>